<reference evidence="2" key="1">
    <citation type="submission" date="2022-11" db="UniProtKB">
        <authorList>
            <consortium name="WormBaseParasite"/>
        </authorList>
    </citation>
    <scope>IDENTIFICATION</scope>
</reference>
<evidence type="ECO:0000313" key="1">
    <source>
        <dbReference type="Proteomes" id="UP000887576"/>
    </source>
</evidence>
<organism evidence="1 2">
    <name type="scientific">Panagrolaimus sp. JU765</name>
    <dbReference type="NCBI Taxonomy" id="591449"/>
    <lineage>
        <taxon>Eukaryota</taxon>
        <taxon>Metazoa</taxon>
        <taxon>Ecdysozoa</taxon>
        <taxon>Nematoda</taxon>
        <taxon>Chromadorea</taxon>
        <taxon>Rhabditida</taxon>
        <taxon>Tylenchina</taxon>
        <taxon>Panagrolaimomorpha</taxon>
        <taxon>Panagrolaimoidea</taxon>
        <taxon>Panagrolaimidae</taxon>
        <taxon>Panagrolaimus</taxon>
    </lineage>
</organism>
<proteinExistence type="predicted"/>
<dbReference type="Proteomes" id="UP000887576">
    <property type="component" value="Unplaced"/>
</dbReference>
<evidence type="ECO:0000313" key="2">
    <source>
        <dbReference type="WBParaSite" id="JU765_v2.g16465.t1"/>
    </source>
</evidence>
<dbReference type="WBParaSite" id="JU765_v2.g16465.t1">
    <property type="protein sequence ID" value="JU765_v2.g16465.t1"/>
    <property type="gene ID" value="JU765_v2.g16465"/>
</dbReference>
<name>A0AC34QHX3_9BILA</name>
<accession>A0AC34QHX3</accession>
<protein>
    <submittedName>
        <fullName evidence="2">Potassium channel domain-containing protein</fullName>
    </submittedName>
</protein>
<sequence>MADSGSEKESLEYPTHHLTEVIPRRSRHVVFSSIDDTPEDSNDQYIEDDYYLDGPGLQPVRHRVGSHYDHKIHNAHETDLSARRKSMQIMNGYLAEHEGILKAEPGTGLFGPKIAIDPKAVRRRIINQKRPSVFQHMARIHHKFGIRHYVLVGLLALYSALGGLIFLKLESEHEIKNLEQTRHTLIRQIENLTQEIFEIANVTVTPEATEDVIILIQEYYREMLKAEGKYSGSVYHKYERINMRLTWYYSSAVFFAMTLFTTIGYGTIAAQTVAGKIFTVVYATIGIPLMLVVLSDVGRVLLRFFTKAYNVFLKSLSWIINWIKKIVLRKNYSDDFEEKEFPLFLSIPILVGYLILCAMIVTAFDYTDGLTPGLSTGDAMYFSFISMSTIGLGDVMPNNIEYSPFLALMFLFGLALLSVVNSTVYEKMEGKFLHFVDRLEGWLENIHFNRHGRQGYATFKALGANMQLLALALPIFDHHEEDKIESSLETNHSELGQKLFTRPRTRTNSLIEQNIEAFRPVLGIFSGKRGFVPKRRANTLDCIIHESDHQPQEAANPQPFSDGKNSVAAKIQRVQSDSAQVVKDSPRLRTISEIV</sequence>